<evidence type="ECO:0000313" key="3">
    <source>
        <dbReference type="Proteomes" id="UP000030645"/>
    </source>
</evidence>
<gene>
    <name evidence="2" type="ORF">L484_024745</name>
</gene>
<reference evidence="3" key="1">
    <citation type="submission" date="2013-01" db="EMBL/GenBank/DDBJ databases">
        <title>Draft Genome Sequence of a Mulberry Tree, Morus notabilis C.K. Schneid.</title>
        <authorList>
            <person name="He N."/>
            <person name="Zhao S."/>
        </authorList>
    </citation>
    <scope>NUCLEOTIDE SEQUENCE</scope>
</reference>
<dbReference type="Proteomes" id="UP000030645">
    <property type="component" value="Unassembled WGS sequence"/>
</dbReference>
<evidence type="ECO:0000313" key="2">
    <source>
        <dbReference type="EMBL" id="EXB68725.1"/>
    </source>
</evidence>
<proteinExistence type="predicted"/>
<keyword evidence="3" id="KW-1185">Reference proteome</keyword>
<dbReference type="AlphaFoldDB" id="W9RD08"/>
<protein>
    <submittedName>
        <fullName evidence="2">Uncharacterized protein</fullName>
    </submittedName>
</protein>
<feature type="region of interest" description="Disordered" evidence="1">
    <location>
        <begin position="1"/>
        <end position="44"/>
    </location>
</feature>
<name>W9RD08_9ROSA</name>
<feature type="compositionally biased region" description="Gly residues" evidence="1">
    <location>
        <begin position="11"/>
        <end position="24"/>
    </location>
</feature>
<feature type="compositionally biased region" description="Low complexity" evidence="1">
    <location>
        <begin position="26"/>
        <end position="39"/>
    </location>
</feature>
<evidence type="ECO:0000256" key="1">
    <source>
        <dbReference type="SAM" id="MobiDB-lite"/>
    </source>
</evidence>
<accession>W9RD08</accession>
<dbReference type="EMBL" id="KE344580">
    <property type="protein sequence ID" value="EXB68725.1"/>
    <property type="molecule type" value="Genomic_DNA"/>
</dbReference>
<sequence length="108" mass="11563">MQESTNPNFGGRTGGRGHNGGGRGETASASATASASVATSRRKCKHTSTVWDHFDIIEEINNEGDTIHGTTHLRRHSEKCLQKLSQSGGPELRQIQLSFDRATGGLTT</sequence>
<organism evidence="2 3">
    <name type="scientific">Morus notabilis</name>
    <dbReference type="NCBI Taxonomy" id="981085"/>
    <lineage>
        <taxon>Eukaryota</taxon>
        <taxon>Viridiplantae</taxon>
        <taxon>Streptophyta</taxon>
        <taxon>Embryophyta</taxon>
        <taxon>Tracheophyta</taxon>
        <taxon>Spermatophyta</taxon>
        <taxon>Magnoliopsida</taxon>
        <taxon>eudicotyledons</taxon>
        <taxon>Gunneridae</taxon>
        <taxon>Pentapetalae</taxon>
        <taxon>rosids</taxon>
        <taxon>fabids</taxon>
        <taxon>Rosales</taxon>
        <taxon>Moraceae</taxon>
        <taxon>Moreae</taxon>
        <taxon>Morus</taxon>
    </lineage>
</organism>